<dbReference type="RefSeq" id="WP_382395393.1">
    <property type="nucleotide sequence ID" value="NZ_JBHUNA010000038.1"/>
</dbReference>
<dbReference type="NCBIfam" id="TIGR00835">
    <property type="entry name" value="agcS"/>
    <property type="match status" value="1"/>
</dbReference>
<comment type="subcellular location">
    <subcellularLocation>
        <location evidence="1 9">Cell membrane</location>
        <topology evidence="1 9">Multi-pass membrane protein</topology>
    </subcellularLocation>
</comment>
<sequence>MGELLESIAAFLWGLPLIITIFVTGIYLTIRSKLFQFVHLPHILKQAFTNMFKKKDTDDNSKGIISSFEAVSTAVGGSVGVANIGGVSTAIAVGGPGAVFWMWVCALFGMIIKTVEVTLSVHYRNTDENGDPYGGPTYYMEKGLGEEKNFTYWMIPAILFGFGIFITFFFTLQNYTISEAVSSTFDISMIPISITLMLLTYYVIYGGIKHVGKVASKLVPFMVLFYILAGIYIIVSNFTQIDDVLAAIFQGAFGGTAAAGGFTGAAVAQAIQMGMARSVYSNEGGWGTSPMVHSTAKVNHPVKQGVWGAFEVFIDTIVVCSITAFVIIITGQWSTGLSGAQLTLSAFEVGVGEIGRIIITLAVFLFGLTTLTGWYVYYEVLLRHLFRNKSAKLKSRFLTLYNWIYPIPGTLLVIYAVIQGMPGQTVWYFADVASAIPTFINVVVILILSKKFFALLSDYKARYMGIGEIDPTIDIFYEDRDAGLGSLSQAPQDKAQEDDKAK</sequence>
<feature type="transmembrane region" description="Helical" evidence="9">
    <location>
        <begin position="12"/>
        <end position="30"/>
    </location>
</feature>
<evidence type="ECO:0000256" key="6">
    <source>
        <dbReference type="ARBA" id="ARBA00022847"/>
    </source>
</evidence>
<evidence type="ECO:0000256" key="5">
    <source>
        <dbReference type="ARBA" id="ARBA00022692"/>
    </source>
</evidence>
<keyword evidence="3 9" id="KW-0813">Transport</keyword>
<proteinExistence type="inferred from homology"/>
<feature type="transmembrane region" description="Helical" evidence="9">
    <location>
        <begin position="218"/>
        <end position="238"/>
    </location>
</feature>
<dbReference type="Gene3D" id="1.20.1740.10">
    <property type="entry name" value="Amino acid/polyamine transporter I"/>
    <property type="match status" value="1"/>
</dbReference>
<dbReference type="Proteomes" id="UP001597502">
    <property type="component" value="Unassembled WGS sequence"/>
</dbReference>
<feature type="transmembrane region" description="Helical" evidence="9">
    <location>
        <begin position="150"/>
        <end position="172"/>
    </location>
</feature>
<dbReference type="PROSITE" id="PS00873">
    <property type="entry name" value="NA_ALANINE_SYMP"/>
    <property type="match status" value="1"/>
</dbReference>
<evidence type="ECO:0000256" key="4">
    <source>
        <dbReference type="ARBA" id="ARBA00022475"/>
    </source>
</evidence>
<feature type="transmembrane region" description="Helical" evidence="9">
    <location>
        <begin position="244"/>
        <end position="268"/>
    </location>
</feature>
<reference evidence="11" key="1">
    <citation type="journal article" date="2019" name="Int. J. Syst. Evol. Microbiol.">
        <title>The Global Catalogue of Microorganisms (GCM) 10K type strain sequencing project: providing services to taxonomists for standard genome sequencing and annotation.</title>
        <authorList>
            <consortium name="The Broad Institute Genomics Platform"/>
            <consortium name="The Broad Institute Genome Sequencing Center for Infectious Disease"/>
            <person name="Wu L."/>
            <person name="Ma J."/>
        </authorList>
    </citation>
    <scope>NUCLEOTIDE SEQUENCE [LARGE SCALE GENOMIC DNA]</scope>
    <source>
        <strain evidence="11">TISTR 1535</strain>
    </source>
</reference>
<feature type="transmembrane region" description="Helical" evidence="9">
    <location>
        <begin position="312"/>
        <end position="334"/>
    </location>
</feature>
<keyword evidence="7 9" id="KW-1133">Transmembrane helix</keyword>
<feature type="transmembrane region" description="Helical" evidence="9">
    <location>
        <begin position="354"/>
        <end position="377"/>
    </location>
</feature>
<dbReference type="PIRSF" id="PIRSF006060">
    <property type="entry name" value="AA_transporter"/>
    <property type="match status" value="1"/>
</dbReference>
<name>A0ABW5V903_9BACI</name>
<organism evidence="10 11">
    <name type="scientific">Lentibacillus juripiscarius</name>
    <dbReference type="NCBI Taxonomy" id="257446"/>
    <lineage>
        <taxon>Bacteria</taxon>
        <taxon>Bacillati</taxon>
        <taxon>Bacillota</taxon>
        <taxon>Bacilli</taxon>
        <taxon>Bacillales</taxon>
        <taxon>Bacillaceae</taxon>
        <taxon>Lentibacillus</taxon>
    </lineage>
</organism>
<feature type="transmembrane region" description="Helical" evidence="9">
    <location>
        <begin position="187"/>
        <end position="206"/>
    </location>
</feature>
<evidence type="ECO:0000256" key="1">
    <source>
        <dbReference type="ARBA" id="ARBA00004651"/>
    </source>
</evidence>
<protein>
    <submittedName>
        <fullName evidence="10">Alanine/glycine:cation symporter family protein</fullName>
    </submittedName>
</protein>
<comment type="caution">
    <text evidence="10">The sequence shown here is derived from an EMBL/GenBank/DDBJ whole genome shotgun (WGS) entry which is preliminary data.</text>
</comment>
<evidence type="ECO:0000313" key="11">
    <source>
        <dbReference type="Proteomes" id="UP001597502"/>
    </source>
</evidence>
<keyword evidence="6 9" id="KW-0769">Symport</keyword>
<keyword evidence="4 9" id="KW-1003">Cell membrane</keyword>
<evidence type="ECO:0000256" key="3">
    <source>
        <dbReference type="ARBA" id="ARBA00022448"/>
    </source>
</evidence>
<gene>
    <name evidence="10" type="ORF">ACFSUO_14495</name>
</gene>
<dbReference type="PRINTS" id="PR00175">
    <property type="entry name" value="NAALASMPORT"/>
</dbReference>
<dbReference type="PANTHER" id="PTHR30330">
    <property type="entry name" value="AGSS FAMILY TRANSPORTER, SODIUM-ALANINE"/>
    <property type="match status" value="1"/>
</dbReference>
<evidence type="ECO:0000313" key="10">
    <source>
        <dbReference type="EMBL" id="MFD2762164.1"/>
    </source>
</evidence>
<evidence type="ECO:0000256" key="8">
    <source>
        <dbReference type="ARBA" id="ARBA00023136"/>
    </source>
</evidence>
<evidence type="ECO:0000256" key="7">
    <source>
        <dbReference type="ARBA" id="ARBA00022989"/>
    </source>
</evidence>
<dbReference type="InterPro" id="IPR001463">
    <property type="entry name" value="Na/Ala_symport"/>
</dbReference>
<evidence type="ECO:0000256" key="9">
    <source>
        <dbReference type="RuleBase" id="RU363064"/>
    </source>
</evidence>
<feature type="transmembrane region" description="Helical" evidence="9">
    <location>
        <begin position="426"/>
        <end position="448"/>
    </location>
</feature>
<feature type="transmembrane region" description="Helical" evidence="9">
    <location>
        <begin position="398"/>
        <end position="420"/>
    </location>
</feature>
<keyword evidence="5 9" id="KW-0812">Transmembrane</keyword>
<dbReference type="PANTHER" id="PTHR30330:SF14">
    <property type="entry name" value="SODIUM_AMINO ACID (ALANINE) SYMPORTER"/>
    <property type="match status" value="1"/>
</dbReference>
<keyword evidence="11" id="KW-1185">Reference proteome</keyword>
<accession>A0ABW5V903</accession>
<keyword evidence="8 9" id="KW-0472">Membrane</keyword>
<dbReference type="EMBL" id="JBHUNA010000038">
    <property type="protein sequence ID" value="MFD2762164.1"/>
    <property type="molecule type" value="Genomic_DNA"/>
</dbReference>
<dbReference type="Pfam" id="PF01235">
    <property type="entry name" value="Na_Ala_symp"/>
    <property type="match status" value="1"/>
</dbReference>
<comment type="similarity">
    <text evidence="2 9">Belongs to the alanine or glycine:cation symporter (AGCS) (TC 2.A.25) family.</text>
</comment>
<evidence type="ECO:0000256" key="2">
    <source>
        <dbReference type="ARBA" id="ARBA00009261"/>
    </source>
</evidence>